<keyword evidence="3" id="KW-1185">Reference proteome</keyword>
<evidence type="ECO:0000313" key="2">
    <source>
        <dbReference type="EMBL" id="MDQ0447287.1"/>
    </source>
</evidence>
<protein>
    <submittedName>
        <fullName evidence="2">Uncharacterized protein</fullName>
    </submittedName>
</protein>
<dbReference type="EMBL" id="JAUSVP010000004">
    <property type="protein sequence ID" value="MDQ0447287.1"/>
    <property type="molecule type" value="Genomic_DNA"/>
</dbReference>
<evidence type="ECO:0000313" key="3">
    <source>
        <dbReference type="Proteomes" id="UP001231124"/>
    </source>
</evidence>
<feature type="transmembrane region" description="Helical" evidence="1">
    <location>
        <begin position="12"/>
        <end position="31"/>
    </location>
</feature>
<organism evidence="2 3">
    <name type="scientific">Methylobacterium aerolatum</name>
    <dbReference type="NCBI Taxonomy" id="418708"/>
    <lineage>
        <taxon>Bacteria</taxon>
        <taxon>Pseudomonadati</taxon>
        <taxon>Pseudomonadota</taxon>
        <taxon>Alphaproteobacteria</taxon>
        <taxon>Hyphomicrobiales</taxon>
        <taxon>Methylobacteriaceae</taxon>
        <taxon>Methylobacterium</taxon>
    </lineage>
</organism>
<name>A0ABU0HY65_9HYPH</name>
<keyword evidence="1" id="KW-0472">Membrane</keyword>
<dbReference type="Proteomes" id="UP001231124">
    <property type="component" value="Unassembled WGS sequence"/>
</dbReference>
<dbReference type="RefSeq" id="WP_238207031.1">
    <property type="nucleotide sequence ID" value="NZ_BPQE01000031.1"/>
</dbReference>
<proteinExistence type="predicted"/>
<sequence>MHDLIVNLVSGLIGALVGVMGSLFVYSHGYLRIEAIERRKQKISLLDDLMAVRYVLQNKIITSDEARDFNRAMARVPHVFAEHKPVIAAYDALSVGISDDNLMRFFESVIIACGLQKYSVSKSHLTRVMTVGASSTT</sequence>
<keyword evidence="1" id="KW-1133">Transmembrane helix</keyword>
<keyword evidence="1" id="KW-0812">Transmembrane</keyword>
<accession>A0ABU0HY65</accession>
<evidence type="ECO:0000256" key="1">
    <source>
        <dbReference type="SAM" id="Phobius"/>
    </source>
</evidence>
<comment type="caution">
    <text evidence="2">The sequence shown here is derived from an EMBL/GenBank/DDBJ whole genome shotgun (WGS) entry which is preliminary data.</text>
</comment>
<gene>
    <name evidence="2" type="ORF">QO012_001783</name>
</gene>
<reference evidence="2 3" key="1">
    <citation type="submission" date="2023-07" db="EMBL/GenBank/DDBJ databases">
        <title>Genomic Encyclopedia of Type Strains, Phase IV (KMG-IV): sequencing the most valuable type-strain genomes for metagenomic binning, comparative biology and taxonomic classification.</title>
        <authorList>
            <person name="Goeker M."/>
        </authorList>
    </citation>
    <scope>NUCLEOTIDE SEQUENCE [LARGE SCALE GENOMIC DNA]</scope>
    <source>
        <strain evidence="2 3">DSM 19013</strain>
    </source>
</reference>